<comment type="similarity">
    <text evidence="2">Belongs to the YkuD family.</text>
</comment>
<dbReference type="GO" id="GO:0009252">
    <property type="term" value="P:peptidoglycan biosynthetic process"/>
    <property type="evidence" value="ECO:0007669"/>
    <property type="project" value="UniProtKB-UniPathway"/>
</dbReference>
<evidence type="ECO:0000256" key="2">
    <source>
        <dbReference type="ARBA" id="ARBA00005992"/>
    </source>
</evidence>
<feature type="active site" description="Nucleophile" evidence="7">
    <location>
        <position position="447"/>
    </location>
</feature>
<reference evidence="9 10" key="1">
    <citation type="submission" date="2019-07" db="EMBL/GenBank/DDBJ databases">
        <title>Aquicoccus porphyridii gen. nov., sp. nov., isolated from a small marine red alga, Porphyridium marinum.</title>
        <authorList>
            <person name="Liu L."/>
        </authorList>
    </citation>
    <scope>NUCLEOTIDE SEQUENCE [LARGE SCALE GENOMIC DNA]</scope>
    <source>
        <strain evidence="9 10">L1 8-17</strain>
    </source>
</reference>
<dbReference type="EMBL" id="VINQ01000001">
    <property type="protein sequence ID" value="KAA0921190.1"/>
    <property type="molecule type" value="Genomic_DNA"/>
</dbReference>
<feature type="domain" description="L,D-TPase catalytic" evidence="8">
    <location>
        <begin position="296"/>
        <end position="472"/>
    </location>
</feature>
<dbReference type="AlphaFoldDB" id="A0A5A9ZVD7"/>
<keyword evidence="6 7" id="KW-0961">Cell wall biogenesis/degradation</keyword>
<dbReference type="Proteomes" id="UP000325291">
    <property type="component" value="Unassembled WGS sequence"/>
</dbReference>
<dbReference type="GO" id="GO:0016740">
    <property type="term" value="F:transferase activity"/>
    <property type="evidence" value="ECO:0007669"/>
    <property type="project" value="UniProtKB-KW"/>
</dbReference>
<dbReference type="PROSITE" id="PS52029">
    <property type="entry name" value="LD_TPASE"/>
    <property type="match status" value="1"/>
</dbReference>
<dbReference type="Pfam" id="PF20142">
    <property type="entry name" value="Scaffold"/>
    <property type="match status" value="1"/>
</dbReference>
<dbReference type="InterPro" id="IPR002477">
    <property type="entry name" value="Peptidoglycan-bd-like"/>
</dbReference>
<name>A0A5A9ZVD7_9RHOB</name>
<accession>A0A5A9ZVD7</accession>
<keyword evidence="4 7" id="KW-0133">Cell shape</keyword>
<dbReference type="SUPFAM" id="SSF141523">
    <property type="entry name" value="L,D-transpeptidase catalytic domain-like"/>
    <property type="match status" value="1"/>
</dbReference>
<evidence type="ECO:0000313" key="10">
    <source>
        <dbReference type="Proteomes" id="UP000325291"/>
    </source>
</evidence>
<dbReference type="InterPro" id="IPR052905">
    <property type="entry name" value="LD-transpeptidase_YkuD-like"/>
</dbReference>
<evidence type="ECO:0000256" key="7">
    <source>
        <dbReference type="PROSITE-ProRule" id="PRU01373"/>
    </source>
</evidence>
<proteinExistence type="inferred from homology"/>
<dbReference type="InterPro" id="IPR036365">
    <property type="entry name" value="PGBD-like_sf"/>
</dbReference>
<keyword evidence="10" id="KW-1185">Reference proteome</keyword>
<dbReference type="InterPro" id="IPR038063">
    <property type="entry name" value="Transpep_catalytic_dom"/>
</dbReference>
<protein>
    <submittedName>
        <fullName evidence="9">L,D-transpeptidase family protein</fullName>
    </submittedName>
</protein>
<dbReference type="PANTHER" id="PTHR41533">
    <property type="entry name" value="L,D-TRANSPEPTIDASE HI_1667-RELATED"/>
    <property type="match status" value="1"/>
</dbReference>
<evidence type="ECO:0000256" key="4">
    <source>
        <dbReference type="ARBA" id="ARBA00022960"/>
    </source>
</evidence>
<evidence type="ECO:0000256" key="6">
    <source>
        <dbReference type="ARBA" id="ARBA00023316"/>
    </source>
</evidence>
<comment type="pathway">
    <text evidence="1 7">Cell wall biogenesis; peptidoglycan biosynthesis.</text>
</comment>
<feature type="active site" description="Proton donor/acceptor" evidence="7">
    <location>
        <position position="428"/>
    </location>
</feature>
<dbReference type="Pfam" id="PF01471">
    <property type="entry name" value="PG_binding_1"/>
    <property type="match status" value="1"/>
</dbReference>
<dbReference type="InterPro" id="IPR005490">
    <property type="entry name" value="LD_TPept_cat_dom"/>
</dbReference>
<keyword evidence="3" id="KW-0808">Transferase</keyword>
<dbReference type="PANTHER" id="PTHR41533:SF2">
    <property type="entry name" value="BLR7131 PROTEIN"/>
    <property type="match status" value="1"/>
</dbReference>
<evidence type="ECO:0000256" key="1">
    <source>
        <dbReference type="ARBA" id="ARBA00004752"/>
    </source>
</evidence>
<dbReference type="Pfam" id="PF03734">
    <property type="entry name" value="YkuD"/>
    <property type="match status" value="1"/>
</dbReference>
<dbReference type="CDD" id="cd16913">
    <property type="entry name" value="YkuD_like"/>
    <property type="match status" value="1"/>
</dbReference>
<dbReference type="GO" id="GO:0071555">
    <property type="term" value="P:cell wall organization"/>
    <property type="evidence" value="ECO:0007669"/>
    <property type="project" value="UniProtKB-UniRule"/>
</dbReference>
<dbReference type="SUPFAM" id="SSF47090">
    <property type="entry name" value="PGBD-like"/>
    <property type="match status" value="1"/>
</dbReference>
<dbReference type="Gene3D" id="2.40.440.10">
    <property type="entry name" value="L,D-transpeptidase catalytic domain-like"/>
    <property type="match status" value="1"/>
</dbReference>
<gene>
    <name evidence="9" type="ORF">FLO80_01570</name>
</gene>
<evidence type="ECO:0000313" key="9">
    <source>
        <dbReference type="EMBL" id="KAA0921190.1"/>
    </source>
</evidence>
<evidence type="ECO:0000256" key="3">
    <source>
        <dbReference type="ARBA" id="ARBA00022679"/>
    </source>
</evidence>
<dbReference type="GO" id="GO:0008360">
    <property type="term" value="P:regulation of cell shape"/>
    <property type="evidence" value="ECO:0007669"/>
    <property type="project" value="UniProtKB-UniRule"/>
</dbReference>
<evidence type="ECO:0000259" key="8">
    <source>
        <dbReference type="PROSITE" id="PS52029"/>
    </source>
</evidence>
<dbReference type="Gene3D" id="1.10.101.10">
    <property type="entry name" value="PGBD-like superfamily/PGBD"/>
    <property type="match status" value="1"/>
</dbReference>
<dbReference type="GO" id="GO:0004180">
    <property type="term" value="F:carboxypeptidase activity"/>
    <property type="evidence" value="ECO:0007669"/>
    <property type="project" value="UniProtKB-ARBA"/>
</dbReference>
<dbReference type="UniPathway" id="UPA00219"/>
<dbReference type="InterPro" id="IPR045380">
    <property type="entry name" value="LD_TPept_scaffold_dom"/>
</dbReference>
<keyword evidence="5 7" id="KW-0573">Peptidoglycan synthesis</keyword>
<organism evidence="9 10">
    <name type="scientific">Aquicoccus porphyridii</name>
    <dbReference type="NCBI Taxonomy" id="1852029"/>
    <lineage>
        <taxon>Bacteria</taxon>
        <taxon>Pseudomonadati</taxon>
        <taxon>Pseudomonadota</taxon>
        <taxon>Alphaproteobacteria</taxon>
        <taxon>Rhodobacterales</taxon>
        <taxon>Paracoccaceae</taxon>
        <taxon>Aquicoccus</taxon>
    </lineage>
</organism>
<comment type="caution">
    <text evidence="9">The sequence shown here is derived from an EMBL/GenBank/DDBJ whole genome shotgun (WGS) entry which is preliminary data.</text>
</comment>
<dbReference type="InterPro" id="IPR036366">
    <property type="entry name" value="PGBDSf"/>
</dbReference>
<evidence type="ECO:0000256" key="5">
    <source>
        <dbReference type="ARBA" id="ARBA00022984"/>
    </source>
</evidence>
<sequence length="536" mass="60584">MLRWQWRIGVHLAIGLAILFASLVTTGAARAEVTAFKQAVAEAAARDDALAGFYRGNDYRPIWTGASARDTERRKALFAAIDAAELHGLPRGRYDPQGLMTQLANVRSPRDRGLVEVEMSRRFLRLARDLETGMLVPARIDEGIKREVPLRERAAYLSGIMQANPAEFFRDLPPSSHEYARLMKEKLRLESIAARGGWGRTVAVKSLEPGQSGAEVVDLRDRLTAMGYLRRSMSQSYDAEMQQAVQRFQNDHGLTPDGVAGPGTITEINRGVEDRLKSILVAMERERWVNIDHRNRHILVNITDFTARIFDNGSVTFETRAVIGSSKSGKQTPEFSDEMTYLEINPDWTVPRGILRRDYLPRLKNNPNALRHLQVVDSRGRVVPRGQVNFARYTAGNFPFNLRQPPSRNNALGTVKFMFPNPYAIYLHDTPEKHLFARETRAYSSGCIRLNDPYDFAYELLSRQEADPEPFFQKILKSGRQTRVSLETPVPVHLIYRTAFTKAKGNTQYRRDIYGRDAAIWSALAKAGVTLRPVQG</sequence>